<dbReference type="GeneID" id="26640083"/>
<name>A0A0K0KVF3_9CAUD</name>
<evidence type="ECO:0000256" key="1">
    <source>
        <dbReference type="ARBA" id="ARBA00004328"/>
    </source>
</evidence>
<evidence type="ECO:0000313" key="4">
    <source>
        <dbReference type="EMBL" id="AIR93411.1"/>
    </source>
</evidence>
<dbReference type="PROSITE" id="PS51688">
    <property type="entry name" value="ICA"/>
    <property type="match status" value="1"/>
</dbReference>
<comment type="subcellular location">
    <subcellularLocation>
        <location evidence="1">Virion</location>
    </subcellularLocation>
</comment>
<accession>A0A0K0KVF3</accession>
<dbReference type="GO" id="GO:0098015">
    <property type="term" value="C:virus tail"/>
    <property type="evidence" value="ECO:0007669"/>
    <property type="project" value="UniProtKB-KW"/>
</dbReference>
<keyword evidence="2" id="KW-1227">Viral tail protein</keyword>
<dbReference type="KEGG" id="vg:26640083"/>
<organism evidence="4 5">
    <name type="scientific">Prochlorococcus phage P-TIM68</name>
    <dbReference type="NCBI Taxonomy" id="1542477"/>
    <lineage>
        <taxon>Viruses</taxon>
        <taxon>Duplodnaviria</taxon>
        <taxon>Heunggongvirae</taxon>
        <taxon>Uroviricota</taxon>
        <taxon>Caudoviricetes</taxon>
        <taxon>Pantevenvirales</taxon>
        <taxon>Kyanoviridae</taxon>
        <taxon>Haifavirus</taxon>
        <taxon>Haifavirus tim68</taxon>
    </lineage>
</organism>
<dbReference type="Proteomes" id="UP000207741">
    <property type="component" value="Segment"/>
</dbReference>
<dbReference type="RefSeq" id="YP_009213539.1">
    <property type="nucleotide sequence ID" value="NC_028955.1"/>
</dbReference>
<protein>
    <recommendedName>
        <fullName evidence="3">Peptidase S74 domain-containing protein</fullName>
    </recommendedName>
</protein>
<dbReference type="InterPro" id="IPR030392">
    <property type="entry name" value="S74_ICA"/>
</dbReference>
<reference evidence="5" key="1">
    <citation type="submission" date="2014-08" db="EMBL/GenBank/DDBJ databases">
        <authorList>
            <person name="Edwards T."/>
        </authorList>
    </citation>
    <scope>NUCLEOTIDE SEQUENCE [LARGE SCALE GENOMIC DNA]</scope>
</reference>
<evidence type="ECO:0000259" key="3">
    <source>
        <dbReference type="PROSITE" id="PS51688"/>
    </source>
</evidence>
<evidence type="ECO:0000256" key="2">
    <source>
        <dbReference type="ARBA" id="ARBA00022732"/>
    </source>
</evidence>
<evidence type="ECO:0000313" key="5">
    <source>
        <dbReference type="Proteomes" id="UP000207741"/>
    </source>
</evidence>
<dbReference type="OrthoDB" id="22500at10239"/>
<proteinExistence type="predicted"/>
<sequence>MALKLKGSTSGFVGLDAPSVAGNNTLILPENSGSAFQLFANDITAGVTTFTTVTVNRNGDLTVPGTISIGGTLTYEDVTSVDSIGIVTARGLSIFGNTSGLNATGVSTFTDDVTFTGAAANITFDKSTDDLIFDDNAQAKFGTGGDLSIYHDSSHSYVNASGTGALKLLGNNNDDIQIQPRSGYNSARFEPNKAVKLYYDNALRFNTTPSGADVTGTLNVTGVATFSPGGSEVVRIQSGGLNLYNDLSFFGASTHAYWDRSANQFLLNDNTKLSVGSSSDLQIYHDTNNSFIDEVGSGSLKIKGDDVRFENASGTEAVRITSNGRLIKSNGGVGIATDKIRNANFVHIAAPSDDYTNSSADLMDGGGLCLQHTDSLASTGRTYPGIFWTGNTSALGRSRAAILGVTESNNDATGIAFLTKLSAGGLGLYPSDERMRLTNAGRLIIGHTTHLSNGGVEGSLQVIGTGSDDASMNLLRFSNDIHPSFLCFSKSRNTSIGSNTIVQDGDRLGAIIFFGDDGSDFSSSAAEIECEVNGTPGTNDMPGRLIFKTTSDGGSSPAESMRIARDGSHAKIHMNTTESLSNAMLSMQTNGSSGIGIKAGATNSQYHIAFRNPNGEVGSITTSGSNTQFNTSSDYRLKENEVTISDAIFKIKQLKPYTFNFKVDSSVKTDGFFAHEAQEVVPYAVTGERDAEKMQSMDYGKLTPLLTAALQEAIAEIETLKTEVAALKGS</sequence>
<keyword evidence="2" id="KW-0946">Virion</keyword>
<dbReference type="Pfam" id="PF13884">
    <property type="entry name" value="Peptidase_S74"/>
    <property type="match status" value="1"/>
</dbReference>
<keyword evidence="5" id="KW-1185">Reference proteome</keyword>
<dbReference type="EMBL" id="KM359505">
    <property type="protein sequence ID" value="AIR93411.1"/>
    <property type="molecule type" value="Genomic_DNA"/>
</dbReference>
<feature type="domain" description="Peptidase S74" evidence="3">
    <location>
        <begin position="633"/>
        <end position="724"/>
    </location>
</feature>